<evidence type="ECO:0000313" key="1">
    <source>
        <dbReference type="EMBL" id="PRD56718.1"/>
    </source>
</evidence>
<dbReference type="EMBL" id="PVBS01000001">
    <property type="protein sequence ID" value="PRD56718.1"/>
    <property type="molecule type" value="Genomic_DNA"/>
</dbReference>
<protein>
    <submittedName>
        <fullName evidence="1">Uncharacterized protein</fullName>
    </submittedName>
</protein>
<accession>A0A2S9JU01</accession>
<name>A0A2S9JU01_9SPHI</name>
<dbReference type="AlphaFoldDB" id="A0A2S9JU01"/>
<comment type="caution">
    <text evidence="1">The sequence shown here is derived from an EMBL/GenBank/DDBJ whole genome shotgun (WGS) entry which is preliminary data.</text>
</comment>
<organism evidence="1 2">
    <name type="scientific">Sphingobacterium gobiense</name>
    <dbReference type="NCBI Taxonomy" id="1382456"/>
    <lineage>
        <taxon>Bacteria</taxon>
        <taxon>Pseudomonadati</taxon>
        <taxon>Bacteroidota</taxon>
        <taxon>Sphingobacteriia</taxon>
        <taxon>Sphingobacteriales</taxon>
        <taxon>Sphingobacteriaceae</taxon>
        <taxon>Sphingobacterium</taxon>
    </lineage>
</organism>
<gene>
    <name evidence="1" type="ORF">C5749_05670</name>
</gene>
<keyword evidence="2" id="KW-1185">Reference proteome</keyword>
<dbReference type="Proteomes" id="UP000238642">
    <property type="component" value="Unassembled WGS sequence"/>
</dbReference>
<evidence type="ECO:0000313" key="2">
    <source>
        <dbReference type="Proteomes" id="UP000238642"/>
    </source>
</evidence>
<reference evidence="1 2" key="1">
    <citation type="submission" date="2018-02" db="EMBL/GenBank/DDBJ databases">
        <title>The draft genome of Sphingobacterium gobiense H7.</title>
        <authorList>
            <person name="Li L."/>
            <person name="Liu L."/>
            <person name="Zhang X."/>
            <person name="Wang T."/>
            <person name="Liang L."/>
        </authorList>
    </citation>
    <scope>NUCLEOTIDE SEQUENCE [LARGE SCALE GENOMIC DNA]</scope>
    <source>
        <strain evidence="1 2">ACCC 05757</strain>
    </source>
</reference>
<sequence length="88" mass="10671">MKYFKEIFGTCILLCVIVFIDAYKERTRQQRFQYITVERSTTIFDSKTLKSYMQLPDKDRNIYLYEYSDFIKNGTSAKKYRPLQLLDQ</sequence>
<proteinExistence type="predicted"/>